<dbReference type="InterPro" id="IPR003664">
    <property type="entry name" value="FA_synthesis"/>
</dbReference>
<evidence type="ECO:0000256" key="10">
    <source>
        <dbReference type="ARBA" id="ARBA00046608"/>
    </source>
</evidence>
<keyword evidence="4" id="KW-0444">Lipid biosynthesis</keyword>
<sequence length="400" mass="43119">MKEDSDDSGKFVADQSSPPKALAQGDSLPDRGEGGVVRVGLDAMGGDNAPQAIVEGALLAIKAIDDMEVILVGDEETIQAELEKHQFESPMLSICHAAQAIGMEESPSQALRKKKNSSIHVGVKLVKDKKVDAFISAGNTGAVMAVATVVLRTLEGIDRAAIAVPLPTKKRHAVIIDGGANVSCKAIHLYQFGVMGAMYAEYFLDDKRPKVGLLSIGEEDSKGNEVTKETFELLTRSSLNFVGNTEAKQLYRGIADVIVCDGFTGNIAIKTSESLVEMIVWHLKKMFTGSFRGRLAYMLLRPLFEEFKKRLDHSEIGGAPLLGIDGAVFISHGSSTSKSILNALVGAKKFIVNDVNRHIRESVAANKEILGPDKLPEDEGLWGQVKRKIGIVGPANEERK</sequence>
<keyword evidence="5 12" id="KW-0808">Transferase</keyword>
<dbReference type="PANTHER" id="PTHR30100">
    <property type="entry name" value="FATTY ACID/PHOSPHOLIPID SYNTHESIS PROTEIN PLSX"/>
    <property type="match status" value="1"/>
</dbReference>
<protein>
    <recommendedName>
        <fullName evidence="9">phosphate acyltransferase</fullName>
        <ecNumber evidence="9">2.3.1.274</ecNumber>
    </recommendedName>
</protein>
<keyword evidence="7" id="KW-0594">Phospholipid biosynthesis</keyword>
<dbReference type="EC" id="2.3.1.274" evidence="9"/>
<keyword evidence="12" id="KW-0012">Acyltransferase</keyword>
<evidence type="ECO:0000256" key="9">
    <source>
        <dbReference type="ARBA" id="ARBA00024069"/>
    </source>
</evidence>
<dbReference type="AlphaFoldDB" id="A0A3B1BUN4"/>
<comment type="subunit">
    <text evidence="10">Homodimer. Probably interacts with PlsY.</text>
</comment>
<dbReference type="GO" id="GO:0006633">
    <property type="term" value="P:fatty acid biosynthetic process"/>
    <property type="evidence" value="ECO:0007669"/>
    <property type="project" value="InterPro"/>
</dbReference>
<feature type="region of interest" description="Disordered" evidence="11">
    <location>
        <begin position="1"/>
        <end position="34"/>
    </location>
</feature>
<keyword evidence="6" id="KW-0443">Lipid metabolism</keyword>
<comment type="subcellular location">
    <subcellularLocation>
        <location evidence="2">Cytoplasm</location>
    </subcellularLocation>
</comment>
<evidence type="ECO:0000256" key="6">
    <source>
        <dbReference type="ARBA" id="ARBA00023098"/>
    </source>
</evidence>
<evidence type="ECO:0000256" key="3">
    <source>
        <dbReference type="ARBA" id="ARBA00022490"/>
    </source>
</evidence>
<dbReference type="SUPFAM" id="SSF53659">
    <property type="entry name" value="Isocitrate/Isopropylmalate dehydrogenase-like"/>
    <property type="match status" value="1"/>
</dbReference>
<evidence type="ECO:0000256" key="4">
    <source>
        <dbReference type="ARBA" id="ARBA00022516"/>
    </source>
</evidence>
<evidence type="ECO:0000256" key="5">
    <source>
        <dbReference type="ARBA" id="ARBA00022679"/>
    </source>
</evidence>
<accession>A0A3B1BUN4</accession>
<dbReference type="EMBL" id="UOGE01000034">
    <property type="protein sequence ID" value="VAX18251.1"/>
    <property type="molecule type" value="Genomic_DNA"/>
</dbReference>
<evidence type="ECO:0000256" key="8">
    <source>
        <dbReference type="ARBA" id="ARBA00023264"/>
    </source>
</evidence>
<dbReference type="Pfam" id="PF02504">
    <property type="entry name" value="FA_synthesis"/>
    <property type="match status" value="1"/>
</dbReference>
<keyword evidence="8" id="KW-1208">Phospholipid metabolism</keyword>
<evidence type="ECO:0000313" key="12">
    <source>
        <dbReference type="EMBL" id="VAX18251.1"/>
    </source>
</evidence>
<dbReference type="HAMAP" id="MF_00019">
    <property type="entry name" value="PlsX"/>
    <property type="match status" value="1"/>
</dbReference>
<reference evidence="12" key="1">
    <citation type="submission" date="2018-06" db="EMBL/GenBank/DDBJ databases">
        <authorList>
            <person name="Zhirakovskaya E."/>
        </authorList>
    </citation>
    <scope>NUCLEOTIDE SEQUENCE</scope>
</reference>
<evidence type="ECO:0000256" key="2">
    <source>
        <dbReference type="ARBA" id="ARBA00004496"/>
    </source>
</evidence>
<dbReference type="Gene3D" id="3.40.718.10">
    <property type="entry name" value="Isopropylmalate Dehydrogenase"/>
    <property type="match status" value="1"/>
</dbReference>
<dbReference type="PANTHER" id="PTHR30100:SF1">
    <property type="entry name" value="PHOSPHATE ACYLTRANSFERASE"/>
    <property type="match status" value="1"/>
</dbReference>
<gene>
    <name evidence="12" type="ORF">MNBD_NITROSPINAE02-1045</name>
</gene>
<organism evidence="12">
    <name type="scientific">hydrothermal vent metagenome</name>
    <dbReference type="NCBI Taxonomy" id="652676"/>
    <lineage>
        <taxon>unclassified sequences</taxon>
        <taxon>metagenomes</taxon>
        <taxon>ecological metagenomes</taxon>
    </lineage>
</organism>
<evidence type="ECO:0000256" key="1">
    <source>
        <dbReference type="ARBA" id="ARBA00001232"/>
    </source>
</evidence>
<dbReference type="InterPro" id="IPR012281">
    <property type="entry name" value="Phospholipid_synth_PlsX-like"/>
</dbReference>
<evidence type="ECO:0000256" key="11">
    <source>
        <dbReference type="SAM" id="MobiDB-lite"/>
    </source>
</evidence>
<dbReference type="GO" id="GO:0008654">
    <property type="term" value="P:phospholipid biosynthetic process"/>
    <property type="evidence" value="ECO:0007669"/>
    <property type="project" value="UniProtKB-KW"/>
</dbReference>
<comment type="catalytic activity">
    <reaction evidence="1">
        <text>a fatty acyl-[ACP] + phosphate = an acyl phosphate + holo-[ACP]</text>
        <dbReference type="Rhea" id="RHEA:42292"/>
        <dbReference type="Rhea" id="RHEA-COMP:9685"/>
        <dbReference type="Rhea" id="RHEA-COMP:14125"/>
        <dbReference type="ChEBI" id="CHEBI:43474"/>
        <dbReference type="ChEBI" id="CHEBI:59918"/>
        <dbReference type="ChEBI" id="CHEBI:64479"/>
        <dbReference type="ChEBI" id="CHEBI:138651"/>
        <dbReference type="EC" id="2.3.1.274"/>
    </reaction>
</comment>
<keyword evidence="3" id="KW-0963">Cytoplasm</keyword>
<evidence type="ECO:0000256" key="7">
    <source>
        <dbReference type="ARBA" id="ARBA00023209"/>
    </source>
</evidence>
<dbReference type="GO" id="GO:0005737">
    <property type="term" value="C:cytoplasm"/>
    <property type="evidence" value="ECO:0007669"/>
    <property type="project" value="UniProtKB-SubCell"/>
</dbReference>
<dbReference type="PIRSF" id="PIRSF002465">
    <property type="entry name" value="Phsphlp_syn_PlsX"/>
    <property type="match status" value="1"/>
</dbReference>
<dbReference type="GO" id="GO:0043811">
    <property type="term" value="F:phosphate:acyl-[acyl carrier protein] acyltransferase activity"/>
    <property type="evidence" value="ECO:0007669"/>
    <property type="project" value="UniProtKB-EC"/>
</dbReference>
<proteinExistence type="inferred from homology"/>
<dbReference type="NCBIfam" id="TIGR00182">
    <property type="entry name" value="plsX"/>
    <property type="match status" value="1"/>
</dbReference>
<name>A0A3B1BUN4_9ZZZZ</name>